<organism evidence="11 12">
    <name type="scientific">Talaromyces amestolkiae</name>
    <dbReference type="NCBI Taxonomy" id="1196081"/>
    <lineage>
        <taxon>Eukaryota</taxon>
        <taxon>Fungi</taxon>
        <taxon>Dikarya</taxon>
        <taxon>Ascomycota</taxon>
        <taxon>Pezizomycotina</taxon>
        <taxon>Eurotiomycetes</taxon>
        <taxon>Eurotiomycetidae</taxon>
        <taxon>Eurotiales</taxon>
        <taxon>Trichocomaceae</taxon>
        <taxon>Talaromyces</taxon>
        <taxon>Talaromyces sect. Talaromyces</taxon>
    </lineage>
</organism>
<evidence type="ECO:0000259" key="9">
    <source>
        <dbReference type="Pfam" id="PF09302"/>
    </source>
</evidence>
<evidence type="ECO:0000259" key="10">
    <source>
        <dbReference type="Pfam" id="PF21928"/>
    </source>
</evidence>
<dbReference type="GO" id="GO:0032807">
    <property type="term" value="C:DNA ligase IV complex"/>
    <property type="evidence" value="ECO:0007669"/>
    <property type="project" value="TreeGrafter"/>
</dbReference>
<dbReference type="PANTHER" id="PTHR32235:SF1">
    <property type="entry name" value="NON-HOMOLOGOUS END-JOINING FACTOR 1"/>
    <property type="match status" value="1"/>
</dbReference>
<name>A0A364L696_TALAM</name>
<dbReference type="EMBL" id="MIKG01000015">
    <property type="protein sequence ID" value="RAO71316.1"/>
    <property type="molecule type" value="Genomic_DNA"/>
</dbReference>
<gene>
    <name evidence="11" type="ORF">BHQ10_007328</name>
</gene>
<dbReference type="AlphaFoldDB" id="A0A364L696"/>
<evidence type="ECO:0000256" key="5">
    <source>
        <dbReference type="ARBA" id="ARBA00023242"/>
    </source>
</evidence>
<proteinExistence type="inferred from homology"/>
<dbReference type="Gene3D" id="2.170.210.10">
    <property type="entry name" value="DNA double-strand break repair and VJ recombination XRCC4, N-terminal"/>
    <property type="match status" value="1"/>
</dbReference>
<feature type="compositionally biased region" description="Basic and acidic residues" evidence="8">
    <location>
        <begin position="510"/>
        <end position="526"/>
    </location>
</feature>
<reference evidence="11 12" key="1">
    <citation type="journal article" date="2017" name="Biotechnol. Biofuels">
        <title>Differential beta-glucosidase expression as a function of carbon source availability in Talaromyces amestolkiae: a genomic and proteomic approach.</title>
        <authorList>
            <person name="de Eugenio L.I."/>
            <person name="Mendez-Liter J.A."/>
            <person name="Nieto-Dominguez M."/>
            <person name="Alonso L."/>
            <person name="Gil-Munoz J."/>
            <person name="Barriuso J."/>
            <person name="Prieto A."/>
            <person name="Martinez M.J."/>
        </authorList>
    </citation>
    <scope>NUCLEOTIDE SEQUENCE [LARGE SCALE GENOMIC DNA]</scope>
    <source>
        <strain evidence="11 12">CIB</strain>
    </source>
</reference>
<evidence type="ECO:0000256" key="6">
    <source>
        <dbReference type="ARBA" id="ARBA00025747"/>
    </source>
</evidence>
<feature type="domain" description="XLF-like coiled-coil region" evidence="10">
    <location>
        <begin position="82"/>
        <end position="127"/>
    </location>
</feature>
<dbReference type="InterPro" id="IPR053829">
    <property type="entry name" value="XLF-like_CC"/>
</dbReference>
<dbReference type="InterPro" id="IPR038051">
    <property type="entry name" value="XRCC4-like_N_sf"/>
</dbReference>
<dbReference type="GeneID" id="63796543"/>
<feature type="compositionally biased region" description="Basic residues" evidence="8">
    <location>
        <begin position="303"/>
        <end position="312"/>
    </location>
</feature>
<dbReference type="Pfam" id="PF09302">
    <property type="entry name" value="XLF"/>
    <property type="match status" value="1"/>
</dbReference>
<dbReference type="Proteomes" id="UP000249363">
    <property type="component" value="Unassembled WGS sequence"/>
</dbReference>
<keyword evidence="4" id="KW-0234">DNA repair</keyword>
<comment type="subcellular location">
    <subcellularLocation>
        <location evidence="1">Nucleus</location>
    </subcellularLocation>
</comment>
<dbReference type="STRING" id="1196081.A0A364L696"/>
<evidence type="ECO:0000313" key="12">
    <source>
        <dbReference type="Proteomes" id="UP000249363"/>
    </source>
</evidence>
<dbReference type="GO" id="GO:0006303">
    <property type="term" value="P:double-strand break repair via nonhomologous end joining"/>
    <property type="evidence" value="ECO:0007669"/>
    <property type="project" value="UniProtKB-ARBA"/>
</dbReference>
<dbReference type="InterPro" id="IPR052287">
    <property type="entry name" value="NHEJ_factor"/>
</dbReference>
<feature type="compositionally biased region" description="Basic residues" evidence="8">
    <location>
        <begin position="435"/>
        <end position="449"/>
    </location>
</feature>
<keyword evidence="5" id="KW-0539">Nucleus</keyword>
<keyword evidence="2" id="KW-0227">DNA damage</keyword>
<keyword evidence="3" id="KW-0238">DNA-binding</keyword>
<sequence>MLKYNHILQKAEDIGTSIDPSEDTNQYDVFMRKIQDALDGAKNTTVSIASGSESDSIVVATSTKLPAGLNPLKWIFTLSKEPSSAVTRHLLLPLLKGERDHEQREQSLLEHIKEKDNVLSKIFDKIDPSQLTSMFPGTAGVRHGKLRTSDLIRHIKGATQFDEEAWRGSSADEDNLANGLTESVYARGGIASLDNPRTRDATWWRSLDDVDGTSPPSPEGPQAATKEKVSLSERAATRKQMAADDDVSTEDEDEFQRQETPPHLKKKKNQKIKQPARENESDLATESDQDVESDDGLDSIKATVRKPPKKVMGRIGGPKAVPLGRPRKDSVADETDSDDEPTKAEPKPHQRAPATDTDSEPERKSTPSPPKRKKDHPTETPPKKKGCLGKIGGKNPAPKNAPTPEPPADSDTGQPTSDEDDLQQQAPSKPQASPKKGKKLGLIGGRKKKPQPEEEETDDDLDAGSSKPKPRQKAPSISPSPPLAESRSPSPIPKRVPKAEPEPELSAEQKANKKREELKRQLEAKSKAPTKKKRKF</sequence>
<evidence type="ECO:0000256" key="2">
    <source>
        <dbReference type="ARBA" id="ARBA00022763"/>
    </source>
</evidence>
<accession>A0A364L696</accession>
<feature type="compositionally biased region" description="Low complexity" evidence="8">
    <location>
        <begin position="423"/>
        <end position="434"/>
    </location>
</feature>
<keyword evidence="12" id="KW-1185">Reference proteome</keyword>
<dbReference type="RefSeq" id="XP_040735831.1">
    <property type="nucleotide sequence ID" value="XM_040880011.1"/>
</dbReference>
<dbReference type="OrthoDB" id="2155935at2759"/>
<protein>
    <recommendedName>
        <fullName evidence="7">Non-homologous end-joining factor 1</fullName>
    </recommendedName>
</protein>
<dbReference type="GO" id="GO:0045027">
    <property type="term" value="F:DNA end binding"/>
    <property type="evidence" value="ECO:0007669"/>
    <property type="project" value="TreeGrafter"/>
</dbReference>
<evidence type="ECO:0000256" key="4">
    <source>
        <dbReference type="ARBA" id="ARBA00023204"/>
    </source>
</evidence>
<comment type="caution">
    <text evidence="11">The sequence shown here is derived from an EMBL/GenBank/DDBJ whole genome shotgun (WGS) entry which is preliminary data.</text>
</comment>
<dbReference type="Pfam" id="PF21928">
    <property type="entry name" value="XLF_CC"/>
    <property type="match status" value="1"/>
</dbReference>
<dbReference type="InterPro" id="IPR015381">
    <property type="entry name" value="XLF-like_N"/>
</dbReference>
<feature type="domain" description="XLF-like N-terminal" evidence="9">
    <location>
        <begin position="3"/>
        <end position="80"/>
    </location>
</feature>
<feature type="compositionally biased region" description="Acidic residues" evidence="8">
    <location>
        <begin position="281"/>
        <end position="297"/>
    </location>
</feature>
<evidence type="ECO:0000256" key="7">
    <source>
        <dbReference type="ARBA" id="ARBA00044529"/>
    </source>
</evidence>
<comment type="similarity">
    <text evidence="6">Belongs to the XRCC4-XLF family. XLF subfamily.</text>
</comment>
<dbReference type="PANTHER" id="PTHR32235">
    <property type="entry name" value="NON-HOMOLOGOUS END-JOINING FACTOR 1"/>
    <property type="match status" value="1"/>
</dbReference>
<evidence type="ECO:0000256" key="3">
    <source>
        <dbReference type="ARBA" id="ARBA00023125"/>
    </source>
</evidence>
<evidence type="ECO:0000313" key="11">
    <source>
        <dbReference type="EMBL" id="RAO71316.1"/>
    </source>
</evidence>
<evidence type="ECO:0000256" key="8">
    <source>
        <dbReference type="SAM" id="MobiDB-lite"/>
    </source>
</evidence>
<feature type="region of interest" description="Disordered" evidence="8">
    <location>
        <begin position="207"/>
        <end position="536"/>
    </location>
</feature>
<feature type="compositionally biased region" description="Acidic residues" evidence="8">
    <location>
        <begin position="453"/>
        <end position="462"/>
    </location>
</feature>
<feature type="compositionally biased region" description="Acidic residues" evidence="8">
    <location>
        <begin position="243"/>
        <end position="254"/>
    </location>
</feature>
<evidence type="ECO:0000256" key="1">
    <source>
        <dbReference type="ARBA" id="ARBA00004123"/>
    </source>
</evidence>